<comment type="caution">
    <text evidence="3">The sequence shown here is derived from an EMBL/GenBank/DDBJ whole genome shotgun (WGS) entry which is preliminary data.</text>
</comment>
<keyword evidence="4" id="KW-1185">Reference proteome</keyword>
<dbReference type="PROSITE" id="PS51257">
    <property type="entry name" value="PROKAR_LIPOPROTEIN"/>
    <property type="match status" value="1"/>
</dbReference>
<evidence type="ECO:0000313" key="3">
    <source>
        <dbReference type="EMBL" id="MDQ8195911.1"/>
    </source>
</evidence>
<name>A0ABU1AM98_9BACT</name>
<feature type="signal peptide" evidence="2">
    <location>
        <begin position="1"/>
        <end position="20"/>
    </location>
</feature>
<feature type="chain" id="PRO_5046470965" description="Argininosuccinate lyase" evidence="2">
    <location>
        <begin position="21"/>
        <end position="74"/>
    </location>
</feature>
<evidence type="ECO:0000256" key="2">
    <source>
        <dbReference type="SAM" id="SignalP"/>
    </source>
</evidence>
<dbReference type="Proteomes" id="UP001243717">
    <property type="component" value="Unassembled WGS sequence"/>
</dbReference>
<keyword evidence="2" id="KW-0732">Signal</keyword>
<dbReference type="EMBL" id="JARXIC010000037">
    <property type="protein sequence ID" value="MDQ8195911.1"/>
    <property type="molecule type" value="Genomic_DNA"/>
</dbReference>
<accession>A0ABU1AM98</accession>
<protein>
    <recommendedName>
        <fullName evidence="5">Argininosuccinate lyase</fullName>
    </recommendedName>
</protein>
<gene>
    <name evidence="3" type="ORF">QEH59_15865</name>
</gene>
<sequence>MKLLHIISLLIAALFFTGCASQENATSTGEAAPATGSGAASDDSVGQKTAYEGSTGSGLLMERYKSGNIEGYRD</sequence>
<proteinExistence type="predicted"/>
<feature type="region of interest" description="Disordered" evidence="1">
    <location>
        <begin position="26"/>
        <end position="54"/>
    </location>
</feature>
<reference evidence="3 4" key="1">
    <citation type="submission" date="2023-04" db="EMBL/GenBank/DDBJ databases">
        <title>A novel bacteria isolated from coastal sediment.</title>
        <authorList>
            <person name="Liu X.-J."/>
            <person name="Du Z.-J."/>
        </authorList>
    </citation>
    <scope>NUCLEOTIDE SEQUENCE [LARGE SCALE GENOMIC DNA]</scope>
    <source>
        <strain evidence="3 4">SDUM461004</strain>
    </source>
</reference>
<organism evidence="3 4">
    <name type="scientific">Thalassobacterium sedimentorum</name>
    <dbReference type="NCBI Taxonomy" id="3041258"/>
    <lineage>
        <taxon>Bacteria</taxon>
        <taxon>Pseudomonadati</taxon>
        <taxon>Verrucomicrobiota</taxon>
        <taxon>Opitutia</taxon>
        <taxon>Puniceicoccales</taxon>
        <taxon>Coraliomargaritaceae</taxon>
        <taxon>Thalassobacterium</taxon>
    </lineage>
</organism>
<evidence type="ECO:0008006" key="5">
    <source>
        <dbReference type="Google" id="ProtNLM"/>
    </source>
</evidence>
<dbReference type="RefSeq" id="WP_308986356.1">
    <property type="nucleotide sequence ID" value="NZ_JARXIC010000037.1"/>
</dbReference>
<evidence type="ECO:0000313" key="4">
    <source>
        <dbReference type="Proteomes" id="UP001243717"/>
    </source>
</evidence>
<evidence type="ECO:0000256" key="1">
    <source>
        <dbReference type="SAM" id="MobiDB-lite"/>
    </source>
</evidence>